<keyword evidence="2" id="KW-0064">Aspartyl protease</keyword>
<dbReference type="PROSITE" id="PS00141">
    <property type="entry name" value="ASP_PROTEASE"/>
    <property type="match status" value="2"/>
</dbReference>
<gene>
    <name evidence="5" type="primary">LOC110075149</name>
</gene>
<dbReference type="PROSITE" id="PS51767">
    <property type="entry name" value="PEPTIDASE_A1"/>
    <property type="match status" value="1"/>
</dbReference>
<keyword evidence="4" id="KW-1185">Reference proteome</keyword>
<evidence type="ECO:0000313" key="4">
    <source>
        <dbReference type="Proteomes" id="UP001652642"/>
    </source>
</evidence>
<organism evidence="4 5">
    <name type="scientific">Pogona vitticeps</name>
    <name type="common">central bearded dragon</name>
    <dbReference type="NCBI Taxonomy" id="103695"/>
    <lineage>
        <taxon>Eukaryota</taxon>
        <taxon>Metazoa</taxon>
        <taxon>Chordata</taxon>
        <taxon>Craniata</taxon>
        <taxon>Vertebrata</taxon>
        <taxon>Euteleostomi</taxon>
        <taxon>Lepidosauria</taxon>
        <taxon>Squamata</taxon>
        <taxon>Bifurcata</taxon>
        <taxon>Unidentata</taxon>
        <taxon>Episquamata</taxon>
        <taxon>Toxicofera</taxon>
        <taxon>Iguania</taxon>
        <taxon>Acrodonta</taxon>
        <taxon>Agamidae</taxon>
        <taxon>Amphibolurinae</taxon>
        <taxon>Pogona</taxon>
    </lineage>
</organism>
<dbReference type="Gene3D" id="2.40.70.10">
    <property type="entry name" value="Acid Proteases"/>
    <property type="match status" value="2"/>
</dbReference>
<dbReference type="RefSeq" id="XP_072858376.1">
    <property type="nucleotide sequence ID" value="XM_073002275.1"/>
</dbReference>
<dbReference type="InterPro" id="IPR021109">
    <property type="entry name" value="Peptidase_aspartic_dom_sf"/>
</dbReference>
<dbReference type="PRINTS" id="PR00792">
    <property type="entry name" value="PEPSIN"/>
</dbReference>
<accession>A0ABM5GL79</accession>
<protein>
    <submittedName>
        <fullName evidence="5">Cathepsin D-like</fullName>
    </submittedName>
</protein>
<dbReference type="InterPro" id="IPR001969">
    <property type="entry name" value="Aspartic_peptidase_AS"/>
</dbReference>
<dbReference type="PANTHER" id="PTHR47966:SF37">
    <property type="entry name" value="CATHEPSIN E-A-LIKE"/>
    <property type="match status" value="1"/>
</dbReference>
<dbReference type="InterPro" id="IPR001461">
    <property type="entry name" value="Aspartic_peptidase_A1"/>
</dbReference>
<dbReference type="SUPFAM" id="SSF50630">
    <property type="entry name" value="Acid proteases"/>
    <property type="match status" value="1"/>
</dbReference>
<keyword evidence="2" id="KW-0378">Hydrolase</keyword>
<proteinExistence type="inferred from homology"/>
<comment type="similarity">
    <text evidence="1 2">Belongs to the peptidase A1 family.</text>
</comment>
<reference evidence="5" key="1">
    <citation type="submission" date="2025-08" db="UniProtKB">
        <authorList>
            <consortium name="RefSeq"/>
        </authorList>
    </citation>
    <scope>IDENTIFICATION</scope>
</reference>
<dbReference type="GeneID" id="110075149"/>
<evidence type="ECO:0000256" key="2">
    <source>
        <dbReference type="RuleBase" id="RU000454"/>
    </source>
</evidence>
<evidence type="ECO:0000256" key="1">
    <source>
        <dbReference type="ARBA" id="ARBA00007447"/>
    </source>
</evidence>
<evidence type="ECO:0000313" key="5">
    <source>
        <dbReference type="RefSeq" id="XP_072858376.1"/>
    </source>
</evidence>
<dbReference type="Pfam" id="PF00026">
    <property type="entry name" value="Asp"/>
    <property type="match status" value="1"/>
</dbReference>
<name>A0ABM5GL79_9SAUR</name>
<keyword evidence="2" id="KW-0645">Protease</keyword>
<feature type="domain" description="Peptidase A1" evidence="3">
    <location>
        <begin position="80"/>
        <end position="398"/>
    </location>
</feature>
<dbReference type="InterPro" id="IPR033121">
    <property type="entry name" value="PEPTIDASE_A1"/>
</dbReference>
<evidence type="ECO:0000259" key="3">
    <source>
        <dbReference type="PROSITE" id="PS51767"/>
    </source>
</evidence>
<dbReference type="Proteomes" id="UP001652642">
    <property type="component" value="Chromosome 5"/>
</dbReference>
<sequence>MVNGIPKKVLIDTGCSKMIRLVRFDSINRILRKKGGLEQFQKDHQPESFVQNYFNCFPADTFLAAGPTREKLCDYMHAQYYGKVSVGTPPQKFTVVFDTGSADFWVPSAYCYSDACESHKKFKSFLSQSYAHGGKQFSLHYGTGSLRGIAAKDTVQISNITIEGQDFGESIFEPGRTFAEAHFDGVLGLAYPSLSVTNTLPVFDNIINQGLVENPMFSFFLNRGNDFENGGELILGGIDHSLYKGSIHWVNVTKQHYWQIHMDNVKIQGQIVACDSGCEAIVDSGTSLIVGPNLEIKSLQENIGATPISSGEFFVDCKRLSSLPSITLTIGGKEFTLSAEQYIIKETSGKDDLCISGFQSLKNLDFGSGNTSLWILGDVFMSAFYSVFDRGHNRVGFAKAAHQTKALSMKKKIIH</sequence>
<dbReference type="PANTHER" id="PTHR47966">
    <property type="entry name" value="BETA-SITE APP-CLEAVING ENZYME, ISOFORM A-RELATED"/>
    <property type="match status" value="1"/>
</dbReference>